<dbReference type="InterPro" id="IPR010982">
    <property type="entry name" value="Lambda_DNA-bd_dom_sf"/>
</dbReference>
<dbReference type="InterPro" id="IPR022452">
    <property type="entry name" value="MqsA"/>
</dbReference>
<dbReference type="InterPro" id="IPR025272">
    <property type="entry name" value="SocA_Panacea"/>
</dbReference>
<name>A0A0R2NMG8_9LACO</name>
<reference evidence="2 3" key="1">
    <citation type="journal article" date="2015" name="Genome Announc.">
        <title>Expanding the biotechnology potential of lactobacilli through comparative genomics of 213 strains and associated genera.</title>
        <authorList>
            <person name="Sun Z."/>
            <person name="Harris H.M."/>
            <person name="McCann A."/>
            <person name="Guo C."/>
            <person name="Argimon S."/>
            <person name="Zhang W."/>
            <person name="Yang X."/>
            <person name="Jeffery I.B."/>
            <person name="Cooney J.C."/>
            <person name="Kagawa T.F."/>
            <person name="Liu W."/>
            <person name="Song Y."/>
            <person name="Salvetti E."/>
            <person name="Wrobel A."/>
            <person name="Rasinkangas P."/>
            <person name="Parkhill J."/>
            <person name="Rea M.C."/>
            <person name="O'Sullivan O."/>
            <person name="Ritari J."/>
            <person name="Douillard F.P."/>
            <person name="Paul Ross R."/>
            <person name="Yang R."/>
            <person name="Briner A.E."/>
            <person name="Felis G.E."/>
            <person name="de Vos W.M."/>
            <person name="Barrangou R."/>
            <person name="Klaenhammer T.R."/>
            <person name="Caufield P.W."/>
            <person name="Cui Y."/>
            <person name="Zhang H."/>
            <person name="O'Toole P.W."/>
        </authorList>
    </citation>
    <scope>NUCLEOTIDE SEQUENCE [LARGE SCALE GENOMIC DNA]</scope>
    <source>
        <strain evidence="2 3">DSM 21115</strain>
    </source>
</reference>
<evidence type="ECO:0000313" key="2">
    <source>
        <dbReference type="EMBL" id="KRO26900.1"/>
    </source>
</evidence>
<dbReference type="Pfam" id="PF13274">
    <property type="entry name" value="SocA_Panacea"/>
    <property type="match status" value="1"/>
</dbReference>
<proteinExistence type="predicted"/>
<keyword evidence="3" id="KW-1185">Reference proteome</keyword>
<dbReference type="RefSeq" id="WP_081754384.1">
    <property type="nucleotide sequence ID" value="NZ_AYGX02000100.1"/>
</dbReference>
<evidence type="ECO:0000259" key="1">
    <source>
        <dbReference type="PROSITE" id="PS50943"/>
    </source>
</evidence>
<dbReference type="Gene3D" id="1.10.260.40">
    <property type="entry name" value="lambda repressor-like DNA-binding domains"/>
    <property type="match status" value="1"/>
</dbReference>
<dbReference type="SUPFAM" id="SSF47413">
    <property type="entry name" value="lambda repressor-like DNA-binding domains"/>
    <property type="match status" value="1"/>
</dbReference>
<organism evidence="2 3">
    <name type="scientific">Lactiplantibacillus fabifermentans DSM 21115</name>
    <dbReference type="NCBI Taxonomy" id="1413187"/>
    <lineage>
        <taxon>Bacteria</taxon>
        <taxon>Bacillati</taxon>
        <taxon>Bacillota</taxon>
        <taxon>Bacilli</taxon>
        <taxon>Lactobacillales</taxon>
        <taxon>Lactobacillaceae</taxon>
        <taxon>Lactiplantibacillus</taxon>
    </lineage>
</organism>
<dbReference type="Proteomes" id="UP000050920">
    <property type="component" value="Unassembled WGS sequence"/>
</dbReference>
<dbReference type="Pfam" id="PF13560">
    <property type="entry name" value="HTH_31"/>
    <property type="match status" value="1"/>
</dbReference>
<dbReference type="CDD" id="cd00093">
    <property type="entry name" value="HTH_XRE"/>
    <property type="match status" value="1"/>
</dbReference>
<evidence type="ECO:0000313" key="3">
    <source>
        <dbReference type="Proteomes" id="UP000050920"/>
    </source>
</evidence>
<dbReference type="NCBIfam" id="TIGR03830">
    <property type="entry name" value="CxxCG_CxxCG_HTH"/>
    <property type="match status" value="1"/>
</dbReference>
<sequence length="338" mass="37992">MKTTIQTIEETYEIRDEAIKVSAKARFNCDTGEQVFDEDLDNVAINLAFDKYRTLHNMITPPRIKQLRHIYGLSQRDFAALLGWSATTVATYETGALPSTANSQLLTTLEQRPTIAQSMLATAIKMMTDRGKQAFQVHMSQLDAAEAQTWIQRGINSRFVKTNGTEFAGYGQFDFEKFTQLVLYFVTAMPLITTSKLNKLLFYTDFKYFAENTVSITGTAYLRLPHGPAPESYQLLYGALESAHCIETIEMATHEDEWTGFKALVPVDEQLLTAQELAVMADTVARFSTTHDASLTDLTHQEPAWQHYQMGEPISYLTAATLSTLNGDWSQSDDVEES</sequence>
<protein>
    <submittedName>
        <fullName evidence="2">Putative PHAGE PROTEIN</fullName>
    </submittedName>
</protein>
<feature type="domain" description="HTH cro/C1-type" evidence="1">
    <location>
        <begin position="64"/>
        <end position="95"/>
    </location>
</feature>
<dbReference type="PROSITE" id="PS50943">
    <property type="entry name" value="HTH_CROC1"/>
    <property type="match status" value="1"/>
</dbReference>
<gene>
    <name evidence="2" type="ORF">DY78_GL000464</name>
</gene>
<dbReference type="EMBL" id="AYGX02000100">
    <property type="protein sequence ID" value="KRO26900.1"/>
    <property type="molecule type" value="Genomic_DNA"/>
</dbReference>
<dbReference type="GO" id="GO:0003677">
    <property type="term" value="F:DNA binding"/>
    <property type="evidence" value="ECO:0007669"/>
    <property type="project" value="InterPro"/>
</dbReference>
<dbReference type="InterPro" id="IPR001387">
    <property type="entry name" value="Cro/C1-type_HTH"/>
</dbReference>
<accession>A0A0R2NMG8</accession>
<comment type="caution">
    <text evidence="2">The sequence shown here is derived from an EMBL/GenBank/DDBJ whole genome shotgun (WGS) entry which is preliminary data.</text>
</comment>
<dbReference type="AlphaFoldDB" id="A0A0R2NMG8"/>